<dbReference type="PANTHER" id="PTHR24225:SF73">
    <property type="entry name" value="C3A ANAPHYLATOXIN CHEMOTACTIC RECEPTOR-LIKE"/>
    <property type="match status" value="1"/>
</dbReference>
<dbReference type="OMA" id="TNEVICE"/>
<dbReference type="GO" id="GO:0007200">
    <property type="term" value="P:phospholipase C-activating G protein-coupled receptor signaling pathway"/>
    <property type="evidence" value="ECO:0000318"/>
    <property type="project" value="GO_Central"/>
</dbReference>
<evidence type="ECO:0000313" key="11">
    <source>
        <dbReference type="Proteomes" id="UP000186698"/>
    </source>
</evidence>
<dbReference type="GeneID" id="108695930"/>
<dbReference type="InterPro" id="IPR000826">
    <property type="entry name" value="Formyl_rcpt-rel"/>
</dbReference>
<accession>A0A1L8FNX0</accession>
<comment type="similarity">
    <text evidence="8">Belongs to the chemokine-like receptor (CMKLR) family.</text>
</comment>
<keyword evidence="4 9" id="KW-0297">G-protein coupled receptor</keyword>
<dbReference type="GO" id="GO:0007204">
    <property type="term" value="P:positive regulation of cytosolic calcium ion concentration"/>
    <property type="evidence" value="ECO:0000318"/>
    <property type="project" value="GO_Central"/>
</dbReference>
<dbReference type="Bgee" id="108695930">
    <property type="expression patterns" value="Expressed in spleen and 2 other cell types or tissues"/>
</dbReference>
<evidence type="ECO:0000256" key="9">
    <source>
        <dbReference type="RuleBase" id="RU000688"/>
    </source>
</evidence>
<dbReference type="GO" id="GO:0002430">
    <property type="term" value="P:complement receptor mediated signaling pathway"/>
    <property type="evidence" value="ECO:0000318"/>
    <property type="project" value="GO_Central"/>
</dbReference>
<dbReference type="OrthoDB" id="9905908at2759"/>
<evidence type="ECO:0000256" key="7">
    <source>
        <dbReference type="ARBA" id="ARBA00023224"/>
    </source>
</evidence>
<evidence type="ECO:0000256" key="4">
    <source>
        <dbReference type="ARBA" id="ARBA00023040"/>
    </source>
</evidence>
<evidence type="ECO:0000313" key="12">
    <source>
        <dbReference type="RefSeq" id="XP_018080367.1"/>
    </source>
</evidence>
<protein>
    <submittedName>
        <fullName evidence="12">C3a anaphylatoxin chemotactic receptor</fullName>
    </submittedName>
</protein>
<keyword evidence="2 9" id="KW-0812">Transmembrane</keyword>
<comment type="subcellular location">
    <subcellularLocation>
        <location evidence="1">Membrane</location>
        <topology evidence="1">Multi-pass membrane protein</topology>
    </subcellularLocation>
</comment>
<dbReference type="AlphaFoldDB" id="A0A1L8FNX0"/>
<keyword evidence="3" id="KW-1133">Transmembrane helix</keyword>
<dbReference type="InterPro" id="IPR017452">
    <property type="entry name" value="GPCR_Rhodpsn_7TM"/>
</dbReference>
<feature type="domain" description="G-protein coupled receptors family 1 profile" evidence="10">
    <location>
        <begin position="54"/>
        <end position="302"/>
    </location>
</feature>
<organism evidence="11 12">
    <name type="scientific">Xenopus laevis</name>
    <name type="common">African clawed frog</name>
    <dbReference type="NCBI Taxonomy" id="8355"/>
    <lineage>
        <taxon>Eukaryota</taxon>
        <taxon>Metazoa</taxon>
        <taxon>Chordata</taxon>
        <taxon>Craniata</taxon>
        <taxon>Vertebrata</taxon>
        <taxon>Euteleostomi</taxon>
        <taxon>Amphibia</taxon>
        <taxon>Batrachia</taxon>
        <taxon>Anura</taxon>
        <taxon>Pipoidea</taxon>
        <taxon>Pipidae</taxon>
        <taxon>Xenopodinae</taxon>
        <taxon>Xenopus</taxon>
        <taxon>Xenopus</taxon>
    </lineage>
</organism>
<evidence type="ECO:0000256" key="1">
    <source>
        <dbReference type="ARBA" id="ARBA00004141"/>
    </source>
</evidence>
<evidence type="ECO:0000256" key="3">
    <source>
        <dbReference type="ARBA" id="ARBA00022989"/>
    </source>
</evidence>
<dbReference type="SUPFAM" id="SSF81321">
    <property type="entry name" value="Family A G protein-coupled receptor-like"/>
    <property type="match status" value="1"/>
</dbReference>
<dbReference type="PRINTS" id="PR00526">
    <property type="entry name" value="FMETLEUPHER"/>
</dbReference>
<evidence type="ECO:0000259" key="10">
    <source>
        <dbReference type="PROSITE" id="PS50262"/>
    </source>
</evidence>
<dbReference type="InterPro" id="IPR000276">
    <property type="entry name" value="GPCR_Rhodpsn"/>
</dbReference>
<evidence type="ECO:0000256" key="8">
    <source>
        <dbReference type="ARBA" id="ARBA00025736"/>
    </source>
</evidence>
<dbReference type="PROSITE" id="PS50262">
    <property type="entry name" value="G_PROTEIN_RECEP_F1_2"/>
    <property type="match status" value="1"/>
</dbReference>
<dbReference type="Proteomes" id="UP000186698">
    <property type="component" value="Chromosome 7L"/>
</dbReference>
<dbReference type="Gene3D" id="1.20.1070.10">
    <property type="entry name" value="Rhodopsin 7-helix transmembrane proteins"/>
    <property type="match status" value="1"/>
</dbReference>
<sequence length="348" mass="40063">MSISASPLFNISNETEDFHHQWWDWITLPPNIYGAIRFFSIICHCITCLVGIIGNGLVIWIAGFKMSSISAKWYLNLAITDFICSASAVVRIAEWILLGDYFLCSFSFFLLLLNMLTSVYFLTAISIDRCISIMWPFWAKSRRTKKSATTGIVFIWILSLLISVKMLFLFEEFHDLLECAPKKGGYFVVYNISKVEKFEALKHPFHITRFVVMFLLPFTIIILCYGFIMCKVATLRRNNQSQRSLKIIVAIVTCFFSCWFPYNLWQFISIRTREDHIGVDLIISSVSVCLVYTSSCLNPILYVFLGRDFKSKLTRSIPIILKNVFSDPEDKTNRETGPAAELNRELAI</sequence>
<dbReference type="GO" id="GO:0004875">
    <property type="term" value="F:complement receptor activity"/>
    <property type="evidence" value="ECO:0000318"/>
    <property type="project" value="GO_Central"/>
</dbReference>
<keyword evidence="7 9" id="KW-0807">Transducer</keyword>
<dbReference type="PaxDb" id="8355-A0A1L8FNX0"/>
<gene>
    <name evidence="12" type="primary">LOC108695930</name>
</gene>
<dbReference type="PROSITE" id="PS00237">
    <property type="entry name" value="G_PROTEIN_RECEP_F1_1"/>
    <property type="match status" value="1"/>
</dbReference>
<dbReference type="PANTHER" id="PTHR24225">
    <property type="entry name" value="CHEMOTACTIC RECEPTOR"/>
    <property type="match status" value="1"/>
</dbReference>
<keyword evidence="11" id="KW-1185">Reference proteome</keyword>
<proteinExistence type="inferred from homology"/>
<dbReference type="GO" id="GO:0005886">
    <property type="term" value="C:plasma membrane"/>
    <property type="evidence" value="ECO:0000318"/>
    <property type="project" value="GO_Central"/>
</dbReference>
<evidence type="ECO:0000256" key="6">
    <source>
        <dbReference type="ARBA" id="ARBA00023170"/>
    </source>
</evidence>
<evidence type="ECO:0000256" key="2">
    <source>
        <dbReference type="ARBA" id="ARBA00022692"/>
    </source>
</evidence>
<name>A0A1L8FNX0_XENLA</name>
<keyword evidence="6 9" id="KW-0675">Receptor</keyword>
<dbReference type="PRINTS" id="PR00237">
    <property type="entry name" value="GPCRRHODOPSN"/>
</dbReference>
<dbReference type="GO" id="GO:0006954">
    <property type="term" value="P:inflammatory response"/>
    <property type="evidence" value="ECO:0000318"/>
    <property type="project" value="GO_Central"/>
</dbReference>
<dbReference type="RefSeq" id="XP_018080367.1">
    <property type="nucleotide sequence ID" value="XM_018224878.1"/>
</dbReference>
<dbReference type="GO" id="GO:0004982">
    <property type="term" value="F:N-formyl peptide receptor activity"/>
    <property type="evidence" value="ECO:0000318"/>
    <property type="project" value="GO_Central"/>
</dbReference>
<keyword evidence="5" id="KW-0472">Membrane</keyword>
<dbReference type="KEGG" id="xla:108695930"/>
<dbReference type="Pfam" id="PF00001">
    <property type="entry name" value="7tm_1"/>
    <property type="match status" value="1"/>
</dbReference>
<reference evidence="12" key="1">
    <citation type="submission" date="2025-08" db="UniProtKB">
        <authorList>
            <consortium name="RefSeq"/>
        </authorList>
    </citation>
    <scope>IDENTIFICATION</scope>
    <source>
        <strain evidence="12">J_2021</strain>
        <tissue evidence="12">Erythrocytes</tissue>
    </source>
</reference>
<evidence type="ECO:0000256" key="5">
    <source>
        <dbReference type="ARBA" id="ARBA00023136"/>
    </source>
</evidence>
<comment type="similarity">
    <text evidence="9">Belongs to the G-protein coupled receptor 1 family.</text>
</comment>